<sequence length="1017" mass="119479">MSNELNDKKNPLSPISYEILYSAMKKRLPKLLIHEKGGNVFFAKNLYPICHEVVEDLRTKVSKQFFAEMSMDETVLTGSKNNFVTLNFQNKEREHEDLQELMDLMKKVLDSQGVSPKPNRLSDILTKTKPAQALGSFSIKMQNEERKTSFGKLEYNVFDSISEKNILRHDNVKISYKTDHLMESIKQSLIRYFEVEYEDDFFKDTVIEQIRSQGILADTLYNFIEENHFAAVKRSSGFLYLDYLLSNMDTKFIVKHKETVSLLKRYTERFEKLEELLTEFLKEARYLPVEFMGENRDILNTFRHKNDVYGFLPFMGVLSQIMASTNNNEKNIEQYGVSLKLNGEVQNAEIAEGKGKRSYVYHTQKLISLAKYGDQEDYFETTKEMANEYWFGAIRVVLLKYFLLNLEDGTYDPSDTLKQDLDHIASYDGSPKREDLHSWYRDLAKTFFYKNEYRSGHITEQLNEIREMLCDHFKKVRDQGSTKTYKRRMTFLKSILEPNLFSADRVNVLRNELNTHNYKYTILTKEILEDSLFSFEYEIEFSNTFLCSKEHHEEISYQNEVCEQDEILPIMFLPYDIRNRVLGRESTQYIQQDTTIKKVCIPYPEFLTYETPVEEFVFLFVFKLFVYLFLVAYTEQIREKQQNLFLSFWHFHQHNDNREDEYTKMGGLIRQYTKELEFLFGMNSNTGSQGFVFGTFNQKYKIGNAIHSVYANVPKKFKLDVPIKIPKIAIVIITSMKSDFQVKGDYYRTGVFGEVYTIDSTGSTSTFRRYGTYFDHYNETVYEQSKVLVDIVQKLYEEGYRHVLYVAKTPFTTKFLNKKNNQKELYFMNQKLMDSLYVAGDIAIYPLHVTLTRAYEAHEGKQRRKVGLFVDDTSHIQKSLYEDHVGIIPVFQLYSGNGLPVKEQRHVYNSLITYQTWSRIYSDEVMNNKIQSALIDPNGIKPNLIRALVLLHTSRFESKNKPTIKVDPYSRLFGDEGVAKKSGLDVKWGKKAFQMNMLAYFSYLHTKVFAIKEVEGR</sequence>
<keyword evidence="2" id="KW-1185">Reference proteome</keyword>
<dbReference type="Proteomes" id="UP000294937">
    <property type="component" value="Unassembled WGS sequence"/>
</dbReference>
<dbReference type="RefSeq" id="WP_165875803.1">
    <property type="nucleotide sequence ID" value="NZ_SMAG01000002.1"/>
</dbReference>
<protein>
    <submittedName>
        <fullName evidence="1">Uncharacterized protein</fullName>
    </submittedName>
</protein>
<name>A0A4R3L7M2_9BACL</name>
<proteinExistence type="predicted"/>
<gene>
    <name evidence="1" type="ORF">EDD58_102354</name>
</gene>
<reference evidence="1 2" key="1">
    <citation type="submission" date="2019-03" db="EMBL/GenBank/DDBJ databases">
        <title>Genomic Encyclopedia of Type Strains, Phase IV (KMG-IV): sequencing the most valuable type-strain genomes for metagenomic binning, comparative biology and taxonomic classification.</title>
        <authorList>
            <person name="Goeker M."/>
        </authorList>
    </citation>
    <scope>NUCLEOTIDE SEQUENCE [LARGE SCALE GENOMIC DNA]</scope>
    <source>
        <strain evidence="1 2">DSM 45707</strain>
    </source>
</reference>
<comment type="caution">
    <text evidence="1">The sequence shown here is derived from an EMBL/GenBank/DDBJ whole genome shotgun (WGS) entry which is preliminary data.</text>
</comment>
<dbReference type="AlphaFoldDB" id="A0A4R3L7M2"/>
<evidence type="ECO:0000313" key="2">
    <source>
        <dbReference type="Proteomes" id="UP000294937"/>
    </source>
</evidence>
<dbReference type="EMBL" id="SMAG01000002">
    <property type="protein sequence ID" value="TCS95773.1"/>
    <property type="molecule type" value="Genomic_DNA"/>
</dbReference>
<evidence type="ECO:0000313" key="1">
    <source>
        <dbReference type="EMBL" id="TCS95773.1"/>
    </source>
</evidence>
<organism evidence="1 2">
    <name type="scientific">Hazenella coriacea</name>
    <dbReference type="NCBI Taxonomy" id="1179467"/>
    <lineage>
        <taxon>Bacteria</taxon>
        <taxon>Bacillati</taxon>
        <taxon>Bacillota</taxon>
        <taxon>Bacilli</taxon>
        <taxon>Bacillales</taxon>
        <taxon>Thermoactinomycetaceae</taxon>
        <taxon>Hazenella</taxon>
    </lineage>
</organism>
<accession>A0A4R3L7M2</accession>